<dbReference type="PANTHER" id="PTHR30136">
    <property type="entry name" value="HELIX-TURN-HELIX TRANSCRIPTIONAL REGULATOR, ICLR FAMILY"/>
    <property type="match status" value="1"/>
</dbReference>
<keyword evidence="7" id="KW-1185">Reference proteome</keyword>
<dbReference type="Proteomes" id="UP001596432">
    <property type="component" value="Unassembled WGS sequence"/>
</dbReference>
<keyword evidence="1" id="KW-0805">Transcription regulation</keyword>
<dbReference type="PROSITE" id="PS51078">
    <property type="entry name" value="ICLR_ED"/>
    <property type="match status" value="1"/>
</dbReference>
<dbReference type="GO" id="GO:0006355">
    <property type="term" value="P:regulation of DNA-templated transcription"/>
    <property type="evidence" value="ECO:0007669"/>
    <property type="project" value="UniProtKB-ARBA"/>
</dbReference>
<dbReference type="AlphaFoldDB" id="A0ABD5XYW8"/>
<gene>
    <name evidence="6" type="ORF">ACFQMA_02715</name>
</gene>
<organism evidence="6 7">
    <name type="scientific">Halosimplex aquaticum</name>
    <dbReference type="NCBI Taxonomy" id="3026162"/>
    <lineage>
        <taxon>Archaea</taxon>
        <taxon>Methanobacteriati</taxon>
        <taxon>Methanobacteriota</taxon>
        <taxon>Stenosarchaea group</taxon>
        <taxon>Halobacteria</taxon>
        <taxon>Halobacteriales</taxon>
        <taxon>Haloarculaceae</taxon>
        <taxon>Halosimplex</taxon>
    </lineage>
</organism>
<evidence type="ECO:0000256" key="2">
    <source>
        <dbReference type="ARBA" id="ARBA00023125"/>
    </source>
</evidence>
<keyword evidence="2" id="KW-0238">DNA-binding</keyword>
<dbReference type="InterPro" id="IPR014757">
    <property type="entry name" value="Tscrpt_reg_IclR_C"/>
</dbReference>
<dbReference type="InterPro" id="IPR036390">
    <property type="entry name" value="WH_DNA-bd_sf"/>
</dbReference>
<evidence type="ECO:0000313" key="6">
    <source>
        <dbReference type="EMBL" id="MFC7138748.1"/>
    </source>
</evidence>
<dbReference type="SUPFAM" id="SSF46785">
    <property type="entry name" value="Winged helix' DNA-binding domain"/>
    <property type="match status" value="1"/>
</dbReference>
<evidence type="ECO:0000256" key="1">
    <source>
        <dbReference type="ARBA" id="ARBA00023015"/>
    </source>
</evidence>
<dbReference type="InterPro" id="IPR029016">
    <property type="entry name" value="GAF-like_dom_sf"/>
</dbReference>
<dbReference type="SUPFAM" id="SSF55781">
    <property type="entry name" value="GAF domain-like"/>
    <property type="match status" value="1"/>
</dbReference>
<evidence type="ECO:0000259" key="5">
    <source>
        <dbReference type="PROSITE" id="PS51078"/>
    </source>
</evidence>
<keyword evidence="3" id="KW-0804">Transcription</keyword>
<dbReference type="Gene3D" id="1.10.10.10">
    <property type="entry name" value="Winged helix-like DNA-binding domain superfamily/Winged helix DNA-binding domain"/>
    <property type="match status" value="1"/>
</dbReference>
<dbReference type="InterPro" id="IPR005471">
    <property type="entry name" value="Tscrpt_reg_IclR_N"/>
</dbReference>
<reference evidence="6 7" key="1">
    <citation type="journal article" date="2019" name="Int. J. Syst. Evol. Microbiol.">
        <title>The Global Catalogue of Microorganisms (GCM) 10K type strain sequencing project: providing services to taxonomists for standard genome sequencing and annotation.</title>
        <authorList>
            <consortium name="The Broad Institute Genomics Platform"/>
            <consortium name="The Broad Institute Genome Sequencing Center for Infectious Disease"/>
            <person name="Wu L."/>
            <person name="Ma J."/>
        </authorList>
    </citation>
    <scope>NUCLEOTIDE SEQUENCE [LARGE SCALE GENOMIC DNA]</scope>
    <source>
        <strain evidence="6 7">XZYJT29</strain>
    </source>
</reference>
<protein>
    <submittedName>
        <fullName evidence="6">IclR family transcriptional regulator</fullName>
    </submittedName>
</protein>
<feature type="domain" description="IclR-ED" evidence="5">
    <location>
        <begin position="73"/>
        <end position="257"/>
    </location>
</feature>
<evidence type="ECO:0000256" key="3">
    <source>
        <dbReference type="ARBA" id="ARBA00023163"/>
    </source>
</evidence>
<dbReference type="PROSITE" id="PS51077">
    <property type="entry name" value="HTH_ICLR"/>
    <property type="match status" value="1"/>
</dbReference>
<name>A0ABD5XYW8_9EURY</name>
<dbReference type="GeneID" id="78818990"/>
<dbReference type="EMBL" id="JBHTAS010000001">
    <property type="protein sequence ID" value="MFC7138748.1"/>
    <property type="molecule type" value="Genomic_DNA"/>
</dbReference>
<feature type="domain" description="HTH iclR-type" evidence="4">
    <location>
        <begin position="13"/>
        <end position="72"/>
    </location>
</feature>
<accession>A0ABD5XYW8</accession>
<evidence type="ECO:0000313" key="7">
    <source>
        <dbReference type="Proteomes" id="UP001596432"/>
    </source>
</evidence>
<dbReference type="PANTHER" id="PTHR30136:SF35">
    <property type="entry name" value="HTH-TYPE TRANSCRIPTIONAL REGULATOR RV1719"/>
    <property type="match status" value="1"/>
</dbReference>
<dbReference type="Gene3D" id="3.30.450.40">
    <property type="match status" value="1"/>
</dbReference>
<evidence type="ECO:0000259" key="4">
    <source>
        <dbReference type="PROSITE" id="PS51077"/>
    </source>
</evidence>
<dbReference type="InterPro" id="IPR050707">
    <property type="entry name" value="HTH_MetabolicPath_Reg"/>
</dbReference>
<dbReference type="InterPro" id="IPR036388">
    <property type="entry name" value="WH-like_DNA-bd_sf"/>
</dbReference>
<dbReference type="CDD" id="cd00090">
    <property type="entry name" value="HTH_ARSR"/>
    <property type="match status" value="1"/>
</dbReference>
<dbReference type="Pfam" id="PF01614">
    <property type="entry name" value="IclR_C"/>
    <property type="match status" value="1"/>
</dbReference>
<proteinExistence type="predicted"/>
<dbReference type="Pfam" id="PF09339">
    <property type="entry name" value="HTH_IclR"/>
    <property type="match status" value="1"/>
</dbReference>
<comment type="caution">
    <text evidence="6">The sequence shown here is derived from an EMBL/GenBank/DDBJ whole genome shotgun (WGS) entry which is preliminary data.</text>
</comment>
<sequence length="257" mass="28634">MAKASEDGRGRTVRSVGIAFEILDVLQERGKSNVTELDEALEYSRSTIHSHLRTLEEQRMVARDGYDYRLSLRILDMSRGVRDLVGNYDVIRNEVDALAEKSGETAQFGIEEHGQVSYLYKTTGENGIKSASKVGTKQPIHSTALGKSILAFLPDDRVEEILHSCEYERRAPNTISGPDELLEEVERTRERGYGIDDEENVEGIRCVAAPVKSDDQVLGAVSLTGPSIRFTTDRIHGELSDLVQYTANIIEINTKFS</sequence>
<dbReference type="SMART" id="SM00346">
    <property type="entry name" value="HTH_ICLR"/>
    <property type="match status" value="1"/>
</dbReference>
<dbReference type="RefSeq" id="WP_274324362.1">
    <property type="nucleotide sequence ID" value="NZ_CP118158.1"/>
</dbReference>
<dbReference type="GO" id="GO:0003677">
    <property type="term" value="F:DNA binding"/>
    <property type="evidence" value="ECO:0007669"/>
    <property type="project" value="UniProtKB-KW"/>
</dbReference>
<dbReference type="InterPro" id="IPR011991">
    <property type="entry name" value="ArsR-like_HTH"/>
</dbReference>